<reference evidence="3" key="1">
    <citation type="submission" date="2022-08" db="EMBL/GenBank/DDBJ databases">
        <title>Genomic Encyclopedia of Type Strains, Phase V (KMG-V): Genome sequencing to study the core and pangenomes of soil and plant-associated prokaryotes.</title>
        <authorList>
            <person name="Whitman W."/>
        </authorList>
    </citation>
    <scope>NUCLEOTIDE SEQUENCE</scope>
    <source>
        <strain evidence="3">0</strain>
        <strain evidence="5">SP3012</strain>
        <strain evidence="4">SP3049</strain>
    </source>
</reference>
<dbReference type="EMBL" id="JANUAE010000010">
    <property type="protein sequence ID" value="MCS3710993.1"/>
    <property type="molecule type" value="Genomic_DNA"/>
</dbReference>
<dbReference type="Proteomes" id="UP001155027">
    <property type="component" value="Unassembled WGS sequence"/>
</dbReference>
<evidence type="ECO:0000313" key="3">
    <source>
        <dbReference type="EMBL" id="MCS3676515.1"/>
    </source>
</evidence>
<dbReference type="AlphaFoldDB" id="A0A9X2TAR1"/>
<keyword evidence="2" id="KW-0812">Transmembrane</keyword>
<dbReference type="InterPro" id="IPR009937">
    <property type="entry name" value="Phage_holin_3_6"/>
</dbReference>
<evidence type="ECO:0000313" key="6">
    <source>
        <dbReference type="Proteomes" id="UP001155027"/>
    </source>
</evidence>
<evidence type="ECO:0000256" key="1">
    <source>
        <dbReference type="SAM" id="MobiDB-lite"/>
    </source>
</evidence>
<dbReference type="EMBL" id="JANUAU010000001">
    <property type="protein sequence ID" value="MCS3676515.1"/>
    <property type="molecule type" value="Genomic_DNA"/>
</dbReference>
<proteinExistence type="predicted"/>
<gene>
    <name evidence="4" type="ORF">GGP61_002619</name>
    <name evidence="3" type="ORF">GGP71_000411</name>
    <name evidence="5" type="ORF">GGQ01_001733</name>
</gene>
<protein>
    <recommendedName>
        <fullName evidence="7">Phage holin family protein</fullName>
    </recommendedName>
</protein>
<dbReference type="Pfam" id="PF07332">
    <property type="entry name" value="Phage_holin_3_6"/>
    <property type="match status" value="1"/>
</dbReference>
<evidence type="ECO:0000313" key="4">
    <source>
        <dbReference type="EMBL" id="MCS3710993.1"/>
    </source>
</evidence>
<keyword evidence="2" id="KW-1133">Transmembrane helix</keyword>
<evidence type="ECO:0008006" key="7">
    <source>
        <dbReference type="Google" id="ProtNLM"/>
    </source>
</evidence>
<dbReference type="Proteomes" id="UP001155040">
    <property type="component" value="Unassembled WGS sequence"/>
</dbReference>
<sequence length="170" mass="18135">MESLDDRPSAPNAERPVEESPDGGKVSRIASHTQGLFADLREWIDLRVDLAILEMEERLDAFKNDLALGLTVAVFAFFAAFFSLTTVALGVGWLLGHPFWGFLAVSVALILIIVTLRVTKPALMPPSNLFESLRGERAASDEGPSSRPASAAVDEADGAEAQASAPDAKA</sequence>
<accession>A0A9X2TAR1</accession>
<dbReference type="Proteomes" id="UP001155057">
    <property type="component" value="Unassembled WGS sequence"/>
</dbReference>
<organism evidence="3 6">
    <name type="scientific">Salinibacter ruber</name>
    <dbReference type="NCBI Taxonomy" id="146919"/>
    <lineage>
        <taxon>Bacteria</taxon>
        <taxon>Pseudomonadati</taxon>
        <taxon>Rhodothermota</taxon>
        <taxon>Rhodothermia</taxon>
        <taxon>Rhodothermales</taxon>
        <taxon>Salinibacteraceae</taxon>
        <taxon>Salinibacter</taxon>
    </lineage>
</organism>
<dbReference type="GeneID" id="83728816"/>
<evidence type="ECO:0000256" key="2">
    <source>
        <dbReference type="SAM" id="Phobius"/>
    </source>
</evidence>
<comment type="caution">
    <text evidence="3">The sequence shown here is derived from an EMBL/GenBank/DDBJ whole genome shotgun (WGS) entry which is preliminary data.</text>
</comment>
<feature type="transmembrane region" description="Helical" evidence="2">
    <location>
        <begin position="99"/>
        <end position="118"/>
    </location>
</feature>
<feature type="transmembrane region" description="Helical" evidence="2">
    <location>
        <begin position="66"/>
        <end position="93"/>
    </location>
</feature>
<evidence type="ECO:0000313" key="5">
    <source>
        <dbReference type="EMBL" id="MCS4036668.1"/>
    </source>
</evidence>
<dbReference type="RefSeq" id="WP_103015957.1">
    <property type="nucleotide sequence ID" value="NZ_CALTRV010000007.1"/>
</dbReference>
<keyword evidence="2" id="KW-0472">Membrane</keyword>
<feature type="region of interest" description="Disordered" evidence="1">
    <location>
        <begin position="1"/>
        <end position="25"/>
    </location>
</feature>
<name>A0A9X2TAR1_9BACT</name>
<dbReference type="EMBL" id="JANUBF010000010">
    <property type="protein sequence ID" value="MCS4036668.1"/>
    <property type="molecule type" value="Genomic_DNA"/>
</dbReference>
<feature type="region of interest" description="Disordered" evidence="1">
    <location>
        <begin position="134"/>
        <end position="170"/>
    </location>
</feature>